<dbReference type="PANTHER" id="PTHR24273">
    <property type="entry name" value="FI04643P-RELATED"/>
    <property type="match status" value="1"/>
</dbReference>
<dbReference type="InterPro" id="IPR013783">
    <property type="entry name" value="Ig-like_fold"/>
</dbReference>
<evidence type="ECO:0000313" key="3">
    <source>
        <dbReference type="Proteomes" id="UP000289857"/>
    </source>
</evidence>
<accession>A0A4V1N2E3</accession>
<dbReference type="Proteomes" id="UP000289857">
    <property type="component" value="Unassembled WGS sequence"/>
</dbReference>
<evidence type="ECO:0000313" key="2">
    <source>
        <dbReference type="EMBL" id="RXR21423.1"/>
    </source>
</evidence>
<gene>
    <name evidence="2" type="ORF">EQG61_11920</name>
</gene>
<dbReference type="Pfam" id="PF23237">
    <property type="entry name" value="HYR_4C"/>
    <property type="match status" value="4"/>
</dbReference>
<feature type="domain" description="HYR-like" evidence="1">
    <location>
        <begin position="1152"/>
        <end position="1221"/>
    </location>
</feature>
<feature type="domain" description="HYR-like" evidence="1">
    <location>
        <begin position="994"/>
        <end position="1063"/>
    </location>
</feature>
<dbReference type="Pfam" id="PF13585">
    <property type="entry name" value="CHU_C"/>
    <property type="match status" value="1"/>
</dbReference>
<dbReference type="EMBL" id="SBKN01000008">
    <property type="protein sequence ID" value="RXR21423.1"/>
    <property type="molecule type" value="Genomic_DNA"/>
</dbReference>
<sequence>PAGNYTLVYQICEILNPTNCDTATVTVTVNAAPIVANDDNGSANGYTGGTAVPNVLVNDTLNGQPVTLAQVNLTQVSTTSPNVTLDPATGAVNVAPGTPAGTYTLVYQICEILNPTNCDTATVTVTVGAAPIIANDDAGTPVNGFAGGTSFTNVLVNDTLNGQPVVAAQVNTTFVSSTNPGVTLVGTDVVVAAGTPAGNYTLVYQICEILNPTNCDTATVTVTVNAAPIVANDDNGSANGYTGGTAVPNVLVNDTLNGQPVTLAQVNLTQVSTTSPNVTLDPATGAVNVAPGTPAGTYTLVYQICEILNPANCDTATVTVTVGAAPIIANDDAGTPVNGFAGGTSFTNVLVNDTLNGQPVLASQVNTTFVSSTNPGVTLVGTDVVVAAGTPAGNYTLVYQICEILNPTNCDTATVTVTVNAAPIVANDDNGSANGYTGGTAVPNVLVNDTLNGQPVTLAQVNLTQVSTTSPNVTLDPATGAVNVAPGTPAGTYTLVYQICEILNPANCDTATVTVTVGAAPIIANDDAGTPVNGFAGGTSFTNVLVNDTLNGQPVLASQVNTTFVSSTNPGVTLVGTDVVVAAGTPAGNYTLVYQICEILNPTNCDTATVTVTVNAAPIVANDDNGSANGYTGGTAVPNVLVNDTLNGQPVTLAQVNLTQVSTTSPNVTLDPATGAVNVAPGTPAGTYTLVYQICEILNPANCDTATVTVTVGAAPIIANDDAGTPVNGFAGGTSFTNVLVNDTLNGQPVLASQVNTTFVSSTNPGVTLVGTDVVVAAGTPAGNYTLVYQICEILNPTNCDTATVTVTVNAATIVANDDTITALCSENGVFANAISNDTLNGIAIANGQVNFTVISGTAPNVVIDSNGNISLSASGSCGTYTFTYQICEVLNPNNCDTATITLTIQDTTAPTFVEATPANVTVECSNVPAAATLTATDNCGTANVTFNEVTAAGNCAGNYTLTRTWTATDACGNTTTATQVVTVQDTTAPTFVEATPANVTVECSNVPAAATMTATDNCGAATVTFNEVTTAGNCASNYTLTRTWTATDACGNTTTATQVVTVQDTTAPTFVEATPANVTVECSNVPAAVTMTATDNCGAANVTFNEVTAAGNCAGNYTLTRTWTATDACGNTTTATQVVTVQDTTAPTFVEATPANVTVECSNVPAAATMTATDNCGAATVTFNEVTAAGNCAGNYTLTRTWTATDACGNTTTATQVVTVQDTTAPSFVEATPANVTVECSNVPAAATMTATDNCGTANVTFNEVTAAGNCASNYTLTRTWTATDACGNTTTATQVVTVQDTTAPTFVEATPANVTVECSNVPAAATMTATDNCGAATVTFNEVTAAGNCAGNYTLTRTWTATDACGNTTTATQVVTVQDTTAPTFVEATPANVTVECSNVPAAATMTATDNCGAATVTFNEVTTAGNCASNYTLTRTWTATDACGNTTTATQVVTVQDTTAPTFVEATPANVTVECSNVPAAATLTATDNCGAANVTFNEVTTAGNCASNYTLTRTWTATDACGNTTTATQVVTVQDTTAPTFVEALPTDVTVECTSIPELVELTATDNCGTATVTFNQTTVAGSCPNNYTLVRTWTGTDECGNTVTHSQNITVQDTTAPTFVETLPTNVTVECSNVPAAATLTASDYCGTATVTFNEATIAGSCPGAYTLTRTWTASDVCGNTTTHVQTITVQDTTAPVFVGTLPTNATAQCDNVPSAATLTATDSCGAATVTFNETSTAGSCPSAYTLTRTWTATDACGNTTTHTQIVNVVDTVAPQIATPYLAVVNVNCDAIPTVPQLQFTDNCSTTVIVAYNETTSPTQNGVYTIVRTWTVSDACNNTNTYTQTVNVTLVAATNNLTYADVVCNNDNTLTVNVANVILAQFPGTDMTSGVWTDVNNTGGLNTSTGVFNPYQIANGSYIIKYTLSNGTCPVEYAVTINVNENACIVLPCQALVINNALTPNGDGANDYFIIENIQDTTCYPENTVEIYNRWGVKVFDTTNYDNESRVFRGVSEGRATVNQSAELPTGTYFYILKYKNAEGNYVTKNGYLYLSR</sequence>
<name>A0A4V1N2E3_9FLAO</name>
<reference evidence="3" key="1">
    <citation type="submission" date="2019-01" db="EMBL/GenBank/DDBJ databases">
        <title>Cytophagaceae bacterium strain CAR-16.</title>
        <authorList>
            <person name="Chen W.-M."/>
        </authorList>
    </citation>
    <scope>NUCLEOTIDE SEQUENCE [LARGE SCALE GENOMIC DNA]</scope>
    <source>
        <strain evidence="3">WWJ-16</strain>
    </source>
</reference>
<organism evidence="2 3">
    <name type="scientific">Flavobacterium stagni</name>
    <dbReference type="NCBI Taxonomy" id="2506421"/>
    <lineage>
        <taxon>Bacteria</taxon>
        <taxon>Pseudomonadati</taxon>
        <taxon>Bacteroidota</taxon>
        <taxon>Flavobacteriia</taxon>
        <taxon>Flavobacteriales</taxon>
        <taxon>Flavobacteriaceae</taxon>
        <taxon>Flavobacterium</taxon>
    </lineage>
</organism>
<proteinExistence type="predicted"/>
<protein>
    <submittedName>
        <fullName evidence="2">Gliding motility-associated C-terminal domain-containing protein</fullName>
    </submittedName>
</protein>
<feature type="non-terminal residue" evidence="2">
    <location>
        <position position="1"/>
    </location>
</feature>
<dbReference type="Gene3D" id="2.60.40.10">
    <property type="entry name" value="Immunoglobulins"/>
    <property type="match status" value="3"/>
</dbReference>
<feature type="domain" description="HYR-like" evidence="1">
    <location>
        <begin position="1310"/>
        <end position="1379"/>
    </location>
</feature>
<feature type="domain" description="HYR-like" evidence="1">
    <location>
        <begin position="1389"/>
        <end position="1458"/>
    </location>
</feature>
<comment type="caution">
    <text evidence="2">The sequence shown here is derived from an EMBL/GenBank/DDBJ whole genome shotgun (WGS) entry which is preliminary data.</text>
</comment>
<dbReference type="InterPro" id="IPR057078">
    <property type="entry name" value="HYR-4C"/>
</dbReference>
<dbReference type="PANTHER" id="PTHR24273:SF32">
    <property type="entry name" value="HYALIN"/>
    <property type="match status" value="1"/>
</dbReference>
<keyword evidence="3" id="KW-1185">Reference proteome</keyword>
<evidence type="ECO:0000259" key="1">
    <source>
        <dbReference type="Pfam" id="PF23237"/>
    </source>
</evidence>